<evidence type="ECO:0000313" key="1">
    <source>
        <dbReference type="EMBL" id="KAF3485896.1"/>
    </source>
</evidence>
<proteinExistence type="predicted"/>
<organism evidence="1 2">
    <name type="scientific">Brassica cretica</name>
    <name type="common">Mustard</name>
    <dbReference type="NCBI Taxonomy" id="69181"/>
    <lineage>
        <taxon>Eukaryota</taxon>
        <taxon>Viridiplantae</taxon>
        <taxon>Streptophyta</taxon>
        <taxon>Embryophyta</taxon>
        <taxon>Tracheophyta</taxon>
        <taxon>Spermatophyta</taxon>
        <taxon>Magnoliopsida</taxon>
        <taxon>eudicotyledons</taxon>
        <taxon>Gunneridae</taxon>
        <taxon>Pentapetalae</taxon>
        <taxon>rosids</taxon>
        <taxon>malvids</taxon>
        <taxon>Brassicales</taxon>
        <taxon>Brassicaceae</taxon>
        <taxon>Brassiceae</taxon>
        <taxon>Brassica</taxon>
    </lineage>
</organism>
<dbReference type="EMBL" id="QGKX02002183">
    <property type="protein sequence ID" value="KAF3485896.1"/>
    <property type="molecule type" value="Genomic_DNA"/>
</dbReference>
<reference evidence="1" key="1">
    <citation type="submission" date="2019-12" db="EMBL/GenBank/DDBJ databases">
        <title>Genome sequencing and annotation of Brassica cretica.</title>
        <authorList>
            <person name="Studholme D.J."/>
            <person name="Sarris P."/>
        </authorList>
    </citation>
    <scope>NUCLEOTIDE SEQUENCE</scope>
    <source>
        <strain evidence="1">PFS-109/04</strain>
        <tissue evidence="1">Leaf</tissue>
    </source>
</reference>
<evidence type="ECO:0000313" key="2">
    <source>
        <dbReference type="Proteomes" id="UP000712600"/>
    </source>
</evidence>
<accession>A0A8S9MRK6</accession>
<comment type="caution">
    <text evidence="1">The sequence shown here is derived from an EMBL/GenBank/DDBJ whole genome shotgun (WGS) entry which is preliminary data.</text>
</comment>
<gene>
    <name evidence="1" type="ORF">F2Q69_00054815</name>
</gene>
<dbReference type="Proteomes" id="UP000712600">
    <property type="component" value="Unassembled WGS sequence"/>
</dbReference>
<name>A0A8S9MRK6_BRACR</name>
<sequence>MQCHLWFPIPELIVQLLNRFNLSISQVNPCGLQHIIGILVPSYELGITLELTTSKLWLRPDGMPRWKRAPSPSLGLDGGKECPTLSIGFPRACSPRIILRTSMLLGGLHPEAGPSCCCAPPFPISTRPKKGRSPKWMGLFHM</sequence>
<protein>
    <submittedName>
        <fullName evidence="1">Uncharacterized protein</fullName>
    </submittedName>
</protein>
<dbReference type="AlphaFoldDB" id="A0A8S9MRK6"/>